<evidence type="ECO:0000256" key="3">
    <source>
        <dbReference type="ARBA" id="ARBA00023125"/>
    </source>
</evidence>
<evidence type="ECO:0000256" key="4">
    <source>
        <dbReference type="ARBA" id="ARBA00023172"/>
    </source>
</evidence>
<dbReference type="Proteomes" id="UP000268727">
    <property type="component" value="Unassembled WGS sequence"/>
</dbReference>
<dbReference type="PANTHER" id="PTHR30629:SF2">
    <property type="entry name" value="PROPHAGE INTEGRASE INTS-RELATED"/>
    <property type="match status" value="1"/>
</dbReference>
<dbReference type="EMBL" id="RJKM01000001">
    <property type="protein sequence ID" value="ROP37344.1"/>
    <property type="molecule type" value="Genomic_DNA"/>
</dbReference>
<feature type="region of interest" description="Disordered" evidence="5">
    <location>
        <begin position="27"/>
        <end position="56"/>
    </location>
</feature>
<dbReference type="CDD" id="cd01189">
    <property type="entry name" value="INT_ICEBs1_C_like"/>
    <property type="match status" value="1"/>
</dbReference>
<accession>A0A3N1H492</accession>
<dbReference type="InterPro" id="IPR011010">
    <property type="entry name" value="DNA_brk_join_enz"/>
</dbReference>
<dbReference type="PROSITE" id="PS51898">
    <property type="entry name" value="TYR_RECOMBINASE"/>
    <property type="match status" value="1"/>
</dbReference>
<gene>
    <name evidence="7" type="ORF">EDD40_2652</name>
</gene>
<evidence type="ECO:0000313" key="7">
    <source>
        <dbReference type="EMBL" id="ROP37344.1"/>
    </source>
</evidence>
<evidence type="ECO:0000259" key="6">
    <source>
        <dbReference type="PROSITE" id="PS51898"/>
    </source>
</evidence>
<feature type="domain" description="Tyr recombinase" evidence="6">
    <location>
        <begin position="163"/>
        <end position="367"/>
    </location>
</feature>
<protein>
    <submittedName>
        <fullName evidence="7">Integrase</fullName>
    </submittedName>
</protein>
<name>A0A3N1H492_9PSEU</name>
<keyword evidence="8" id="KW-1185">Reference proteome</keyword>
<dbReference type="Gene3D" id="1.10.150.130">
    <property type="match status" value="1"/>
</dbReference>
<keyword evidence="4" id="KW-0233">DNA recombination</keyword>
<organism evidence="7 8">
    <name type="scientific">Saccharothrix texasensis</name>
    <dbReference type="NCBI Taxonomy" id="103734"/>
    <lineage>
        <taxon>Bacteria</taxon>
        <taxon>Bacillati</taxon>
        <taxon>Actinomycetota</taxon>
        <taxon>Actinomycetes</taxon>
        <taxon>Pseudonocardiales</taxon>
        <taxon>Pseudonocardiaceae</taxon>
        <taxon>Saccharothrix</taxon>
    </lineage>
</organism>
<dbReference type="InterPro" id="IPR002104">
    <property type="entry name" value="Integrase_catalytic"/>
</dbReference>
<dbReference type="GO" id="GO:0003677">
    <property type="term" value="F:DNA binding"/>
    <property type="evidence" value="ECO:0007669"/>
    <property type="project" value="UniProtKB-KW"/>
</dbReference>
<sequence length="402" mass="44924">MAYAEKSGKNTWRVRYLCEDGTLGSRSGFTSKGDAEEEARRINRENSGGRTIDPATGRRPFGEWVEPWFGSIDVARTTLAQYRSLTRNHIVPRWGTVPFDAVGNLAAHTWAAQLRAAGLAHSTVKTIMKLFNMMLADAADEGIIDANPVRPRRRGRRRHHRVREIIWVTPEQLLHIALQAATLVGDWAGVLLISAAYTGARWGELAGLQRANTHLDDGCFVVDPDIGALHEVDGTLELGPPKTAESARTVSLPPFLIDLWRAHLDTHDHPHVFVTAEQQLLRRSNFSRRAMRPSADGNHHRTDPPVRVHPVKRGLTFHGLRHSHNTWMIADGIPDVARARRLGHKLPDKIQQIYAHVAPEIETKLLECLQRRWKTALTGLLQKPGGVPGNDPHTRALLRPVV</sequence>
<evidence type="ECO:0000313" key="8">
    <source>
        <dbReference type="Proteomes" id="UP000268727"/>
    </source>
</evidence>
<keyword evidence="2" id="KW-0229">DNA integration</keyword>
<proteinExistence type="inferred from homology"/>
<evidence type="ECO:0000256" key="1">
    <source>
        <dbReference type="ARBA" id="ARBA00008857"/>
    </source>
</evidence>
<reference evidence="7 8" key="1">
    <citation type="submission" date="2018-11" db="EMBL/GenBank/DDBJ databases">
        <title>Sequencing the genomes of 1000 actinobacteria strains.</title>
        <authorList>
            <person name="Klenk H.-P."/>
        </authorList>
    </citation>
    <scope>NUCLEOTIDE SEQUENCE [LARGE SCALE GENOMIC DNA]</scope>
    <source>
        <strain evidence="7 8">DSM 44231</strain>
    </source>
</reference>
<comment type="similarity">
    <text evidence="1">Belongs to the 'phage' integrase family.</text>
</comment>
<dbReference type="InterPro" id="IPR010998">
    <property type="entry name" value="Integrase_recombinase_N"/>
</dbReference>
<dbReference type="GO" id="GO:0015074">
    <property type="term" value="P:DNA integration"/>
    <property type="evidence" value="ECO:0007669"/>
    <property type="project" value="UniProtKB-KW"/>
</dbReference>
<dbReference type="PANTHER" id="PTHR30629">
    <property type="entry name" value="PROPHAGE INTEGRASE"/>
    <property type="match status" value="1"/>
</dbReference>
<comment type="caution">
    <text evidence="7">The sequence shown here is derived from an EMBL/GenBank/DDBJ whole genome shotgun (WGS) entry which is preliminary data.</text>
</comment>
<keyword evidence="3" id="KW-0238">DNA-binding</keyword>
<dbReference type="Pfam" id="PF00589">
    <property type="entry name" value="Phage_integrase"/>
    <property type="match status" value="1"/>
</dbReference>
<dbReference type="InterPro" id="IPR013762">
    <property type="entry name" value="Integrase-like_cat_sf"/>
</dbReference>
<evidence type="ECO:0000256" key="5">
    <source>
        <dbReference type="SAM" id="MobiDB-lite"/>
    </source>
</evidence>
<dbReference type="OrthoDB" id="4529782at2"/>
<evidence type="ECO:0000256" key="2">
    <source>
        <dbReference type="ARBA" id="ARBA00022908"/>
    </source>
</evidence>
<dbReference type="GO" id="GO:0006310">
    <property type="term" value="P:DNA recombination"/>
    <property type="evidence" value="ECO:0007669"/>
    <property type="project" value="UniProtKB-KW"/>
</dbReference>
<dbReference type="InterPro" id="IPR050808">
    <property type="entry name" value="Phage_Integrase"/>
</dbReference>
<dbReference type="RefSeq" id="WP_123743155.1">
    <property type="nucleotide sequence ID" value="NZ_RJKM01000001.1"/>
</dbReference>
<dbReference type="SUPFAM" id="SSF56349">
    <property type="entry name" value="DNA breaking-rejoining enzymes"/>
    <property type="match status" value="1"/>
</dbReference>
<dbReference type="AlphaFoldDB" id="A0A3N1H492"/>
<dbReference type="Gene3D" id="1.10.443.10">
    <property type="entry name" value="Intergrase catalytic core"/>
    <property type="match status" value="1"/>
</dbReference>